<proteinExistence type="predicted"/>
<comment type="caution">
    <text evidence="2">The sequence shown here is derived from an EMBL/GenBank/DDBJ whole genome shotgun (WGS) entry which is preliminary data.</text>
</comment>
<sequence length="125" mass="13665">MRELHKQSKTGKREVKSGGGGGGASADAKDNKDKIRIPRLPGIHDARLQARQIPSLYPSRVPSALFTFLPHSLSRCNLLSPRHPPPPAHRFPLATHIRTWPPGALSSRGVTFNPPGSWERPDVGD</sequence>
<evidence type="ECO:0000313" key="2">
    <source>
        <dbReference type="EMBL" id="MPC60276.1"/>
    </source>
</evidence>
<evidence type="ECO:0000256" key="1">
    <source>
        <dbReference type="SAM" id="MobiDB-lite"/>
    </source>
</evidence>
<evidence type="ECO:0000313" key="3">
    <source>
        <dbReference type="Proteomes" id="UP000324222"/>
    </source>
</evidence>
<protein>
    <submittedName>
        <fullName evidence="2">Uncharacterized protein</fullName>
    </submittedName>
</protein>
<organism evidence="2 3">
    <name type="scientific">Portunus trituberculatus</name>
    <name type="common">Swimming crab</name>
    <name type="synonym">Neptunus trituberculatus</name>
    <dbReference type="NCBI Taxonomy" id="210409"/>
    <lineage>
        <taxon>Eukaryota</taxon>
        <taxon>Metazoa</taxon>
        <taxon>Ecdysozoa</taxon>
        <taxon>Arthropoda</taxon>
        <taxon>Crustacea</taxon>
        <taxon>Multicrustacea</taxon>
        <taxon>Malacostraca</taxon>
        <taxon>Eumalacostraca</taxon>
        <taxon>Eucarida</taxon>
        <taxon>Decapoda</taxon>
        <taxon>Pleocyemata</taxon>
        <taxon>Brachyura</taxon>
        <taxon>Eubrachyura</taxon>
        <taxon>Portunoidea</taxon>
        <taxon>Portunidae</taxon>
        <taxon>Portuninae</taxon>
        <taxon>Portunus</taxon>
    </lineage>
</organism>
<reference evidence="2 3" key="1">
    <citation type="submission" date="2019-05" db="EMBL/GenBank/DDBJ databases">
        <title>Another draft genome of Portunus trituberculatus and its Hox gene families provides insights of decapod evolution.</title>
        <authorList>
            <person name="Jeong J.-H."/>
            <person name="Song I."/>
            <person name="Kim S."/>
            <person name="Choi T."/>
            <person name="Kim D."/>
            <person name="Ryu S."/>
            <person name="Kim W."/>
        </authorList>
    </citation>
    <scope>NUCLEOTIDE SEQUENCE [LARGE SCALE GENOMIC DNA]</scope>
    <source>
        <tissue evidence="2">Muscle</tissue>
    </source>
</reference>
<name>A0A5B7GRM7_PORTR</name>
<feature type="compositionally biased region" description="Basic and acidic residues" evidence="1">
    <location>
        <begin position="27"/>
        <end position="43"/>
    </location>
</feature>
<feature type="compositionally biased region" description="Basic and acidic residues" evidence="1">
    <location>
        <begin position="1"/>
        <end position="16"/>
    </location>
</feature>
<feature type="region of interest" description="Disordered" evidence="1">
    <location>
        <begin position="105"/>
        <end position="125"/>
    </location>
</feature>
<accession>A0A5B7GRM7</accession>
<dbReference type="Proteomes" id="UP000324222">
    <property type="component" value="Unassembled WGS sequence"/>
</dbReference>
<dbReference type="EMBL" id="VSRR010017350">
    <property type="protein sequence ID" value="MPC60276.1"/>
    <property type="molecule type" value="Genomic_DNA"/>
</dbReference>
<dbReference type="AlphaFoldDB" id="A0A5B7GRM7"/>
<keyword evidence="3" id="KW-1185">Reference proteome</keyword>
<gene>
    <name evidence="2" type="ORF">E2C01_054315</name>
</gene>
<feature type="region of interest" description="Disordered" evidence="1">
    <location>
        <begin position="1"/>
        <end position="43"/>
    </location>
</feature>